<keyword evidence="5" id="KW-1185">Reference proteome</keyword>
<dbReference type="Pfam" id="PF23203">
    <property type="entry name" value="KIF21A"/>
    <property type="match status" value="1"/>
</dbReference>
<dbReference type="STRING" id="6313.A0A158PC21"/>
<dbReference type="Proteomes" id="UP000035642">
    <property type="component" value="Unassembled WGS sequence"/>
</dbReference>
<organism evidence="5 6">
    <name type="scientific">Angiostrongylus cantonensis</name>
    <name type="common">Rat lungworm</name>
    <dbReference type="NCBI Taxonomy" id="6313"/>
    <lineage>
        <taxon>Eukaryota</taxon>
        <taxon>Metazoa</taxon>
        <taxon>Ecdysozoa</taxon>
        <taxon>Nematoda</taxon>
        <taxon>Chromadorea</taxon>
        <taxon>Rhabditida</taxon>
        <taxon>Rhabditina</taxon>
        <taxon>Rhabditomorpha</taxon>
        <taxon>Strongyloidea</taxon>
        <taxon>Metastrongylidae</taxon>
        <taxon>Angiostrongylus</taxon>
    </lineage>
</organism>
<evidence type="ECO:0000256" key="1">
    <source>
        <dbReference type="ARBA" id="ARBA00022490"/>
    </source>
</evidence>
<reference evidence="6" key="2">
    <citation type="submission" date="2016-04" db="UniProtKB">
        <authorList>
            <consortium name="WormBaseParasite"/>
        </authorList>
    </citation>
    <scope>IDENTIFICATION</scope>
</reference>
<keyword evidence="2" id="KW-0493">Microtubule</keyword>
<dbReference type="GO" id="GO:0005874">
    <property type="term" value="C:microtubule"/>
    <property type="evidence" value="ECO:0007669"/>
    <property type="project" value="UniProtKB-KW"/>
</dbReference>
<name>A0A158PC21_ANGCA</name>
<accession>A0A158PC21</accession>
<keyword evidence="1" id="KW-0963">Cytoplasm</keyword>
<reference evidence="5" key="1">
    <citation type="submission" date="2012-09" db="EMBL/GenBank/DDBJ databases">
        <authorList>
            <person name="Martin A.A."/>
        </authorList>
    </citation>
    <scope>NUCLEOTIDE SEQUENCE</scope>
</reference>
<evidence type="ECO:0000259" key="4">
    <source>
        <dbReference type="Pfam" id="PF23203"/>
    </source>
</evidence>
<dbReference type="WBParaSite" id="ACAC_0001179501-mRNA-1">
    <property type="protein sequence ID" value="ACAC_0001179501-mRNA-1"/>
    <property type="gene ID" value="ACAC_0001179501"/>
</dbReference>
<evidence type="ECO:0000313" key="5">
    <source>
        <dbReference type="Proteomes" id="UP000035642"/>
    </source>
</evidence>
<proteinExistence type="predicted"/>
<sequence>MLRMLLTTTSDGPSRPAVIQSAFRLVLTRELTKHVVSDGTNSVTNCILLERRFVSISEIDEREAVADEIDGCEQKLRYVQDQIAETQTAIVDMDRPDKSVLAVHCFPFALSESVGTTNGARILIISKDVLSTVELYHFKAYSFLNISTDETTDLGEIEGVIEHCSNLIEAKYLMQHLFNACIDHAVAAARADSQNKESEARIQQLEQQSFISEQLLSTVIADRDLSKYIVFCCHSYTVL</sequence>
<dbReference type="AlphaFoldDB" id="A0A158PC21"/>
<dbReference type="InterPro" id="IPR056532">
    <property type="entry name" value="KIF21A/B_hel_2"/>
</dbReference>
<evidence type="ECO:0000256" key="2">
    <source>
        <dbReference type="ARBA" id="ARBA00022701"/>
    </source>
</evidence>
<evidence type="ECO:0000313" key="6">
    <source>
        <dbReference type="WBParaSite" id="ACAC_0001179501-mRNA-1"/>
    </source>
</evidence>
<keyword evidence="3" id="KW-0175">Coiled coil</keyword>
<feature type="domain" description="KIF21A/B second helical" evidence="4">
    <location>
        <begin position="148"/>
        <end position="205"/>
    </location>
</feature>
<protein>
    <submittedName>
        <fullName evidence="6">PID domain-containing protein</fullName>
    </submittedName>
</protein>
<evidence type="ECO:0000256" key="3">
    <source>
        <dbReference type="ARBA" id="ARBA00023054"/>
    </source>
</evidence>